<reference evidence="2" key="1">
    <citation type="submission" date="2020-06" db="EMBL/GenBank/DDBJ databases">
        <authorList>
            <person name="Li T."/>
            <person name="Hu X."/>
            <person name="Zhang T."/>
            <person name="Song X."/>
            <person name="Zhang H."/>
            <person name="Dai N."/>
            <person name="Sheng W."/>
            <person name="Hou X."/>
            <person name="Wei L."/>
        </authorList>
    </citation>
    <scope>NUCLEOTIDE SEQUENCE</scope>
    <source>
        <strain evidence="2">KEN8</strain>
        <tissue evidence="2">Leaf</tissue>
    </source>
</reference>
<evidence type="ECO:0000259" key="1">
    <source>
        <dbReference type="Pfam" id="PF03372"/>
    </source>
</evidence>
<feature type="domain" description="Endonuclease/exonuclease/phosphatase" evidence="1">
    <location>
        <begin position="100"/>
        <end position="191"/>
    </location>
</feature>
<dbReference type="GO" id="GO:0003824">
    <property type="term" value="F:catalytic activity"/>
    <property type="evidence" value="ECO:0007669"/>
    <property type="project" value="InterPro"/>
</dbReference>
<dbReference type="EMBL" id="JACGWM010001168">
    <property type="protein sequence ID" value="KAL0294608.1"/>
    <property type="molecule type" value="Genomic_DNA"/>
</dbReference>
<evidence type="ECO:0000313" key="2">
    <source>
        <dbReference type="EMBL" id="KAL0294608.1"/>
    </source>
</evidence>
<dbReference type="PANTHER" id="PTHR33710">
    <property type="entry name" value="BNAC02G09200D PROTEIN"/>
    <property type="match status" value="1"/>
</dbReference>
<dbReference type="PANTHER" id="PTHR33710:SF62">
    <property type="entry name" value="DUF4283 DOMAIN PROTEIN"/>
    <property type="match status" value="1"/>
</dbReference>
<dbReference type="AlphaFoldDB" id="A0AAW2JLX1"/>
<comment type="caution">
    <text evidence="2">The sequence shown here is derived from an EMBL/GenBank/DDBJ whole genome shotgun (WGS) entry which is preliminary data.</text>
</comment>
<proteinExistence type="predicted"/>
<protein>
    <recommendedName>
        <fullName evidence="1">Endonuclease/exonuclease/phosphatase domain-containing protein</fullName>
    </recommendedName>
</protein>
<dbReference type="InterPro" id="IPR036691">
    <property type="entry name" value="Endo/exonu/phosph_ase_sf"/>
</dbReference>
<dbReference type="Pfam" id="PF03372">
    <property type="entry name" value="Exo_endo_phos"/>
    <property type="match status" value="1"/>
</dbReference>
<accession>A0AAW2JLX1</accession>
<gene>
    <name evidence="2" type="ORF">Scaly_3119100</name>
</gene>
<name>A0AAW2JLX1_9LAMI</name>
<reference evidence="2" key="2">
    <citation type="journal article" date="2024" name="Plant">
        <title>Genomic evolution and insights into agronomic trait innovations of Sesamum species.</title>
        <authorList>
            <person name="Miao H."/>
            <person name="Wang L."/>
            <person name="Qu L."/>
            <person name="Liu H."/>
            <person name="Sun Y."/>
            <person name="Le M."/>
            <person name="Wang Q."/>
            <person name="Wei S."/>
            <person name="Zheng Y."/>
            <person name="Lin W."/>
            <person name="Duan Y."/>
            <person name="Cao H."/>
            <person name="Xiong S."/>
            <person name="Wang X."/>
            <person name="Wei L."/>
            <person name="Li C."/>
            <person name="Ma Q."/>
            <person name="Ju M."/>
            <person name="Zhao R."/>
            <person name="Li G."/>
            <person name="Mu C."/>
            <person name="Tian Q."/>
            <person name="Mei H."/>
            <person name="Zhang T."/>
            <person name="Gao T."/>
            <person name="Zhang H."/>
        </authorList>
    </citation>
    <scope>NUCLEOTIDE SEQUENCE</scope>
    <source>
        <strain evidence="2">KEN8</strain>
    </source>
</reference>
<organism evidence="2">
    <name type="scientific">Sesamum calycinum</name>
    <dbReference type="NCBI Taxonomy" id="2727403"/>
    <lineage>
        <taxon>Eukaryota</taxon>
        <taxon>Viridiplantae</taxon>
        <taxon>Streptophyta</taxon>
        <taxon>Embryophyta</taxon>
        <taxon>Tracheophyta</taxon>
        <taxon>Spermatophyta</taxon>
        <taxon>Magnoliopsida</taxon>
        <taxon>eudicotyledons</taxon>
        <taxon>Gunneridae</taxon>
        <taxon>Pentapetalae</taxon>
        <taxon>asterids</taxon>
        <taxon>lamiids</taxon>
        <taxon>Lamiales</taxon>
        <taxon>Pedaliaceae</taxon>
        <taxon>Sesamum</taxon>
    </lineage>
</organism>
<dbReference type="InterPro" id="IPR005135">
    <property type="entry name" value="Endo/exonuclease/phosphatase"/>
</dbReference>
<sequence length="397" mass="45991">MNRVKFLALLEPKVAFDANFFARRLGFHKAAANCANYIWLFADFDMDFEIIWDHEQFVHLVIRTPLLDSSIQCTIVYASCSRSGRRELWDCICQIAANYGHEPWIIGGDFNIILTAEEKRGGAYPKFRAMEEFADTVLECGLIDAGFEGSEYTWSNRITWERLDRFFYSEAWLDVFTSTRIIHLSRTWSDHSPLLINLEYTSVKPPSSFRFMRMWTRHHDLLNTIEQSWNAPTGTYGLINLQHKLYRLKQHLKWWNKNIFGDLFANMRKAQELVLSKEKAYDDSPCEVNLIELNKANAALTNVLAMEKDHWRQKATSLFFQELLSNNTTLEEHNLDCISQCVSLQDNEMLCVLPTKDEIKQAIFDMCPDSAAGPDGFSVLFYQVTWDIIAQDVTAAV</sequence>
<dbReference type="SUPFAM" id="SSF56219">
    <property type="entry name" value="DNase I-like"/>
    <property type="match status" value="1"/>
</dbReference>
<dbReference type="Gene3D" id="3.60.10.10">
    <property type="entry name" value="Endonuclease/exonuclease/phosphatase"/>
    <property type="match status" value="1"/>
</dbReference>